<evidence type="ECO:0000313" key="4">
    <source>
        <dbReference type="Proteomes" id="UP001151287"/>
    </source>
</evidence>
<gene>
    <name evidence="3" type="ORF">LUZ63_002269</name>
</gene>
<dbReference type="GO" id="GO:0005509">
    <property type="term" value="F:calcium ion binding"/>
    <property type="evidence" value="ECO:0007669"/>
    <property type="project" value="InterPro"/>
</dbReference>
<accession>A0A9Q0CYH2</accession>
<dbReference type="OrthoDB" id="186625at2759"/>
<dbReference type="InterPro" id="IPR011992">
    <property type="entry name" value="EF-hand-dom_pair"/>
</dbReference>
<name>A0A9Q0CYH2_9POAL</name>
<dbReference type="Gene3D" id="1.10.238.10">
    <property type="entry name" value="EF-hand"/>
    <property type="match status" value="1"/>
</dbReference>
<reference evidence="3" key="1">
    <citation type="journal article" date="2022" name="Cell">
        <title>Repeat-based holocentromeres influence genome architecture and karyotype evolution.</title>
        <authorList>
            <person name="Hofstatter P.G."/>
            <person name="Thangavel G."/>
            <person name="Lux T."/>
            <person name="Neumann P."/>
            <person name="Vondrak T."/>
            <person name="Novak P."/>
            <person name="Zhang M."/>
            <person name="Costa L."/>
            <person name="Castellani M."/>
            <person name="Scott A."/>
            <person name="Toegelov H."/>
            <person name="Fuchs J."/>
            <person name="Mata-Sucre Y."/>
            <person name="Dias Y."/>
            <person name="Vanzela A.L.L."/>
            <person name="Huettel B."/>
            <person name="Almeida C.C.S."/>
            <person name="Simkova H."/>
            <person name="Souza G."/>
            <person name="Pedrosa-Harand A."/>
            <person name="Macas J."/>
            <person name="Mayer K.F.X."/>
            <person name="Houben A."/>
            <person name="Marques A."/>
        </authorList>
    </citation>
    <scope>NUCLEOTIDE SEQUENCE</scope>
    <source>
        <strain evidence="3">RhyBre1mFocal</strain>
    </source>
</reference>
<dbReference type="Pfam" id="PF13202">
    <property type="entry name" value="EF-hand_5"/>
    <property type="match status" value="1"/>
</dbReference>
<keyword evidence="4" id="KW-1185">Reference proteome</keyword>
<organism evidence="3 4">
    <name type="scientific">Rhynchospora breviuscula</name>
    <dbReference type="NCBI Taxonomy" id="2022672"/>
    <lineage>
        <taxon>Eukaryota</taxon>
        <taxon>Viridiplantae</taxon>
        <taxon>Streptophyta</taxon>
        <taxon>Embryophyta</taxon>
        <taxon>Tracheophyta</taxon>
        <taxon>Spermatophyta</taxon>
        <taxon>Magnoliopsida</taxon>
        <taxon>Liliopsida</taxon>
        <taxon>Poales</taxon>
        <taxon>Cyperaceae</taxon>
        <taxon>Cyperoideae</taxon>
        <taxon>Rhynchosporeae</taxon>
        <taxon>Rhynchospora</taxon>
    </lineage>
</organism>
<dbReference type="PROSITE" id="PS00018">
    <property type="entry name" value="EF_HAND_1"/>
    <property type="match status" value="1"/>
</dbReference>
<sequence length="99" mass="11061">MTKELMSLRVLDSHFGAINEPSLSRDEAAQLYQGLFEQFDKDGDGMVDLEEFRMEMKEVTLAVAHGLGFVPVQMVVEEGSFLKRALKRELNIQAAGLSV</sequence>
<evidence type="ECO:0000313" key="3">
    <source>
        <dbReference type="EMBL" id="KAJ1702490.1"/>
    </source>
</evidence>
<comment type="caution">
    <text evidence="3">The sequence shown here is derived from an EMBL/GenBank/DDBJ whole genome shotgun (WGS) entry which is preliminary data.</text>
</comment>
<dbReference type="InterPro" id="IPR018247">
    <property type="entry name" value="EF_Hand_1_Ca_BS"/>
</dbReference>
<dbReference type="SUPFAM" id="SSF47473">
    <property type="entry name" value="EF-hand"/>
    <property type="match status" value="1"/>
</dbReference>
<dbReference type="PROSITE" id="PS50222">
    <property type="entry name" value="EF_HAND_2"/>
    <property type="match status" value="1"/>
</dbReference>
<protein>
    <recommendedName>
        <fullName evidence="2">EF-hand domain-containing protein</fullName>
    </recommendedName>
</protein>
<dbReference type="AlphaFoldDB" id="A0A9Q0CYH2"/>
<evidence type="ECO:0000259" key="2">
    <source>
        <dbReference type="PROSITE" id="PS50222"/>
    </source>
</evidence>
<dbReference type="EMBL" id="JAMQYH010000001">
    <property type="protein sequence ID" value="KAJ1702490.1"/>
    <property type="molecule type" value="Genomic_DNA"/>
</dbReference>
<keyword evidence="1" id="KW-0106">Calcium</keyword>
<feature type="domain" description="EF-hand" evidence="2">
    <location>
        <begin position="27"/>
        <end position="62"/>
    </location>
</feature>
<dbReference type="PANTHER" id="PTHR34574:SF10">
    <property type="entry name" value="OS09G0482800 PROTEIN"/>
    <property type="match status" value="1"/>
</dbReference>
<dbReference type="InterPro" id="IPR002048">
    <property type="entry name" value="EF_hand_dom"/>
</dbReference>
<evidence type="ECO:0000256" key="1">
    <source>
        <dbReference type="ARBA" id="ARBA00022837"/>
    </source>
</evidence>
<proteinExistence type="predicted"/>
<dbReference type="Proteomes" id="UP001151287">
    <property type="component" value="Unassembled WGS sequence"/>
</dbReference>
<dbReference type="PANTHER" id="PTHR34574">
    <property type="entry name" value="CALCIUM-BINDING EF-HAND FAMILY PROTEIN-RELATED"/>
    <property type="match status" value="1"/>
</dbReference>